<gene>
    <name evidence="1" type="ORF">HHI36_022388</name>
</gene>
<protein>
    <submittedName>
        <fullName evidence="1">Uncharacterized protein</fullName>
    </submittedName>
</protein>
<organism evidence="1 2">
    <name type="scientific">Cryptolaemus montrouzieri</name>
    <dbReference type="NCBI Taxonomy" id="559131"/>
    <lineage>
        <taxon>Eukaryota</taxon>
        <taxon>Metazoa</taxon>
        <taxon>Ecdysozoa</taxon>
        <taxon>Arthropoda</taxon>
        <taxon>Hexapoda</taxon>
        <taxon>Insecta</taxon>
        <taxon>Pterygota</taxon>
        <taxon>Neoptera</taxon>
        <taxon>Endopterygota</taxon>
        <taxon>Coleoptera</taxon>
        <taxon>Polyphaga</taxon>
        <taxon>Cucujiformia</taxon>
        <taxon>Coccinelloidea</taxon>
        <taxon>Coccinellidae</taxon>
        <taxon>Scymninae</taxon>
        <taxon>Scymnini</taxon>
        <taxon>Cryptolaemus</taxon>
    </lineage>
</organism>
<proteinExistence type="predicted"/>
<dbReference type="EMBL" id="JABFTP020000042">
    <property type="protein sequence ID" value="KAL3271918.1"/>
    <property type="molecule type" value="Genomic_DNA"/>
</dbReference>
<accession>A0ABD2MZN0</accession>
<evidence type="ECO:0000313" key="2">
    <source>
        <dbReference type="Proteomes" id="UP001516400"/>
    </source>
</evidence>
<keyword evidence="2" id="KW-1185">Reference proteome</keyword>
<dbReference type="AlphaFoldDB" id="A0ABD2MZN0"/>
<name>A0ABD2MZN0_9CUCU</name>
<comment type="caution">
    <text evidence="1">The sequence shown here is derived from an EMBL/GenBank/DDBJ whole genome shotgun (WGS) entry which is preliminary data.</text>
</comment>
<reference evidence="1 2" key="1">
    <citation type="journal article" date="2021" name="BMC Biol.">
        <title>Horizontally acquired antibacterial genes associated with adaptive radiation of ladybird beetles.</title>
        <authorList>
            <person name="Li H.S."/>
            <person name="Tang X.F."/>
            <person name="Huang Y.H."/>
            <person name="Xu Z.Y."/>
            <person name="Chen M.L."/>
            <person name="Du X.Y."/>
            <person name="Qiu B.Y."/>
            <person name="Chen P.T."/>
            <person name="Zhang W."/>
            <person name="Slipinski A."/>
            <person name="Escalona H.E."/>
            <person name="Waterhouse R.M."/>
            <person name="Zwick A."/>
            <person name="Pang H."/>
        </authorList>
    </citation>
    <scope>NUCLEOTIDE SEQUENCE [LARGE SCALE GENOMIC DNA]</scope>
    <source>
        <strain evidence="1">SYSU2018</strain>
    </source>
</reference>
<dbReference type="Proteomes" id="UP001516400">
    <property type="component" value="Unassembled WGS sequence"/>
</dbReference>
<sequence>MPEDKASLTTFKPATMSGSSSVLRIEKNKNMKTACETCLQRYQIYMLATNLDEDPETRKVAILLHNIGPDGSENFNSFNSGQNFRRASCSDSEDKTNDSEILRCNREKLKKSKIRWCVNIESSKKLLNCVNDTEADVNVISYGTSLTLNFPESIIQKTKLTVKGLGGNNIPVQQKQLFEGLGCQPQECNITIREDVTPKVDAPREVPFKLRKQLKKELDRMEVLGVIQKVAKPNG</sequence>
<evidence type="ECO:0000313" key="1">
    <source>
        <dbReference type="EMBL" id="KAL3271918.1"/>
    </source>
</evidence>